<dbReference type="Proteomes" id="UP000887569">
    <property type="component" value="Unplaced"/>
</dbReference>
<feature type="compositionally biased region" description="Basic and acidic residues" evidence="1">
    <location>
        <begin position="57"/>
        <end position="82"/>
    </location>
</feature>
<protein>
    <submittedName>
        <fullName evidence="4">Uncharacterized protein</fullName>
    </submittedName>
</protein>
<evidence type="ECO:0000313" key="3">
    <source>
        <dbReference type="Proteomes" id="UP000887569"/>
    </source>
</evidence>
<feature type="region of interest" description="Disordered" evidence="1">
    <location>
        <begin position="176"/>
        <end position="224"/>
    </location>
</feature>
<name>A0A915B4V9_PARUN</name>
<dbReference type="AlphaFoldDB" id="A0A915B4V9"/>
<evidence type="ECO:0000313" key="4">
    <source>
        <dbReference type="WBParaSite" id="PgR027_g032_t01"/>
    </source>
</evidence>
<feature type="compositionally biased region" description="Low complexity" evidence="1">
    <location>
        <begin position="120"/>
        <end position="132"/>
    </location>
</feature>
<feature type="chain" id="PRO_5037517238" evidence="2">
    <location>
        <begin position="24"/>
        <end position="224"/>
    </location>
</feature>
<dbReference type="WBParaSite" id="PgR027_g032_t01">
    <property type="protein sequence ID" value="PgR027_g032_t01"/>
    <property type="gene ID" value="PgR027_g032"/>
</dbReference>
<feature type="region of interest" description="Disordered" evidence="1">
    <location>
        <begin position="118"/>
        <end position="143"/>
    </location>
</feature>
<feature type="signal peptide" evidence="2">
    <location>
        <begin position="1"/>
        <end position="23"/>
    </location>
</feature>
<proteinExistence type="predicted"/>
<keyword evidence="3" id="KW-1185">Reference proteome</keyword>
<keyword evidence="2" id="KW-0732">Signal</keyword>
<evidence type="ECO:0000256" key="2">
    <source>
        <dbReference type="SAM" id="SignalP"/>
    </source>
</evidence>
<organism evidence="3 4">
    <name type="scientific">Parascaris univalens</name>
    <name type="common">Nematode worm</name>
    <dbReference type="NCBI Taxonomy" id="6257"/>
    <lineage>
        <taxon>Eukaryota</taxon>
        <taxon>Metazoa</taxon>
        <taxon>Ecdysozoa</taxon>
        <taxon>Nematoda</taxon>
        <taxon>Chromadorea</taxon>
        <taxon>Rhabditida</taxon>
        <taxon>Spirurina</taxon>
        <taxon>Ascaridomorpha</taxon>
        <taxon>Ascaridoidea</taxon>
        <taxon>Ascarididae</taxon>
        <taxon>Parascaris</taxon>
    </lineage>
</organism>
<evidence type="ECO:0000256" key="1">
    <source>
        <dbReference type="SAM" id="MobiDB-lite"/>
    </source>
</evidence>
<accession>A0A915B4V9</accession>
<feature type="region of interest" description="Disordered" evidence="1">
    <location>
        <begin position="26"/>
        <end position="82"/>
    </location>
</feature>
<sequence>MEGLLVNSLSIVVPLMLVFQCLSKTRKKDPKMPMAVDKSSSTIQEIKEQKQLSNKQSVEERIKSPHKSAHDNSRKSETKQSAIKVKEINVAEKQQKNPLNIKITKSLENPRKRSMEIEKTQTTTEVEQTQSTMPSFTGKISNRETNDKKCSLKEIVSAPISKTATEVAQQSIFKNLSGHDDLPLPEAEFDDTTQPSNSIKMNDEDDTDENVGELREDNEQSEDQ</sequence>
<reference evidence="4" key="1">
    <citation type="submission" date="2022-11" db="UniProtKB">
        <authorList>
            <consortium name="WormBaseParasite"/>
        </authorList>
    </citation>
    <scope>IDENTIFICATION</scope>
</reference>